<protein>
    <submittedName>
        <fullName evidence="2">Beta-ketoadipate enol-lactone hydrolase</fullName>
        <ecNumber evidence="2">3.1.1.24</ecNumber>
    </submittedName>
</protein>
<proteinExistence type="predicted"/>
<dbReference type="OrthoDB" id="7958481at2"/>
<dbReference type="PRINTS" id="PR00111">
    <property type="entry name" value="ABHYDROLASE"/>
</dbReference>
<comment type="caution">
    <text evidence="2">The sequence shown here is derived from an EMBL/GenBank/DDBJ whole genome shotgun (WGS) entry which is preliminary data.</text>
</comment>
<sequence length="263" mass="27849">MSWGGLLHHQVTGPPEAPVIVLSNSLGTDTRLWDLQVDALSERLRVVRYDHRGHGRSPVPRGPYALQDLSRDVLRLLDHLGVARASLCGVSLGGMVGIWLGAYAPERIERLVLCCTSAHLPPGDAWVERARAVRAAGSTAVVADAVLARWLTADGLDEDPVRAAALRSMLVATPAEGYAGCCEAISRLDLRDALGRIVAPTLAIAGADDPATPPEHLRAIANGILGARLEVLEGAAHLANLERPDALTALVLEHCAAPEVDRA</sequence>
<dbReference type="PANTHER" id="PTHR43433:SF5">
    <property type="entry name" value="AB HYDROLASE-1 DOMAIN-CONTAINING PROTEIN"/>
    <property type="match status" value="1"/>
</dbReference>
<feature type="domain" description="AB hydrolase-1" evidence="1">
    <location>
        <begin position="18"/>
        <end position="244"/>
    </location>
</feature>
<dbReference type="PANTHER" id="PTHR43433">
    <property type="entry name" value="HYDROLASE, ALPHA/BETA FOLD FAMILY PROTEIN"/>
    <property type="match status" value="1"/>
</dbReference>
<dbReference type="GO" id="GO:0042952">
    <property type="term" value="P:beta-ketoadipate pathway"/>
    <property type="evidence" value="ECO:0007669"/>
    <property type="project" value="InterPro"/>
</dbReference>
<evidence type="ECO:0000313" key="3">
    <source>
        <dbReference type="Proteomes" id="UP000005143"/>
    </source>
</evidence>
<evidence type="ECO:0000313" key="2">
    <source>
        <dbReference type="EMBL" id="EHN10205.1"/>
    </source>
</evidence>
<dbReference type="Proteomes" id="UP000005143">
    <property type="component" value="Unassembled WGS sequence"/>
</dbReference>
<dbReference type="EC" id="3.1.1.24" evidence="2"/>
<dbReference type="InterPro" id="IPR029058">
    <property type="entry name" value="AB_hydrolase_fold"/>
</dbReference>
<dbReference type="NCBIfam" id="TIGR02427">
    <property type="entry name" value="protocat_pcaD"/>
    <property type="match status" value="1"/>
</dbReference>
<dbReference type="Gene3D" id="3.40.50.1820">
    <property type="entry name" value="alpha/beta hydrolase"/>
    <property type="match status" value="1"/>
</dbReference>
<dbReference type="PATRIC" id="fig|1097667.3.peg.2939"/>
<accession>H0E807</accession>
<dbReference type="AlphaFoldDB" id="H0E807"/>
<dbReference type="GO" id="GO:0047570">
    <property type="term" value="F:3-oxoadipate enol-lactonase activity"/>
    <property type="evidence" value="ECO:0007669"/>
    <property type="project" value="UniProtKB-EC"/>
</dbReference>
<name>H0E807_9ACTN</name>
<dbReference type="InterPro" id="IPR026968">
    <property type="entry name" value="PcaD/CatD"/>
</dbReference>
<dbReference type="InterPro" id="IPR050471">
    <property type="entry name" value="AB_hydrolase"/>
</dbReference>
<evidence type="ECO:0000259" key="1">
    <source>
        <dbReference type="Pfam" id="PF00561"/>
    </source>
</evidence>
<keyword evidence="2" id="KW-0378">Hydrolase</keyword>
<keyword evidence="3" id="KW-1185">Reference proteome</keyword>
<gene>
    <name evidence="2" type="ORF">PAI11_29640</name>
</gene>
<organism evidence="2 3">
    <name type="scientific">Patulibacter medicamentivorans</name>
    <dbReference type="NCBI Taxonomy" id="1097667"/>
    <lineage>
        <taxon>Bacteria</taxon>
        <taxon>Bacillati</taxon>
        <taxon>Actinomycetota</taxon>
        <taxon>Thermoleophilia</taxon>
        <taxon>Solirubrobacterales</taxon>
        <taxon>Patulibacteraceae</taxon>
        <taxon>Patulibacter</taxon>
    </lineage>
</organism>
<dbReference type="SUPFAM" id="SSF53474">
    <property type="entry name" value="alpha/beta-Hydrolases"/>
    <property type="match status" value="1"/>
</dbReference>
<dbReference type="EMBL" id="AGUD01000238">
    <property type="protein sequence ID" value="EHN10205.1"/>
    <property type="molecule type" value="Genomic_DNA"/>
</dbReference>
<dbReference type="Pfam" id="PF00561">
    <property type="entry name" value="Abhydrolase_1"/>
    <property type="match status" value="1"/>
</dbReference>
<dbReference type="ESTHER" id="9actn-h0e807">
    <property type="family name" value="Carboxymethylbutenolide_lactonase"/>
</dbReference>
<reference evidence="2 3" key="1">
    <citation type="journal article" date="2013" name="Biodegradation">
        <title>Quantitative proteomic analysis of ibuprofen-degrading Patulibacter sp. strain I11.</title>
        <authorList>
            <person name="Almeida B."/>
            <person name="Kjeldal H."/>
            <person name="Lolas I."/>
            <person name="Knudsen A.D."/>
            <person name="Carvalho G."/>
            <person name="Nielsen K.L."/>
            <person name="Barreto Crespo M.T."/>
            <person name="Stensballe A."/>
            <person name="Nielsen J.L."/>
        </authorList>
    </citation>
    <scope>NUCLEOTIDE SEQUENCE [LARGE SCALE GENOMIC DNA]</scope>
    <source>
        <strain evidence="2 3">I11</strain>
    </source>
</reference>
<dbReference type="InterPro" id="IPR000073">
    <property type="entry name" value="AB_hydrolase_1"/>
</dbReference>
<dbReference type="RefSeq" id="WP_007576549.1">
    <property type="nucleotide sequence ID" value="NZ_AGUD01000238.1"/>
</dbReference>